<keyword evidence="2" id="KW-1185">Reference proteome</keyword>
<reference evidence="1 2" key="1">
    <citation type="submission" date="2018-12" db="EMBL/GenBank/DDBJ databases">
        <title>YIM 101343 draft genome.</title>
        <authorList>
            <person name="Chen X."/>
        </authorList>
    </citation>
    <scope>NUCLEOTIDE SEQUENCE [LARGE SCALE GENOMIC DNA]</scope>
    <source>
        <strain evidence="1 2">YIM 101343</strain>
    </source>
</reference>
<protein>
    <submittedName>
        <fullName evidence="1">Alpha/beta fold hydrolase</fullName>
    </submittedName>
</protein>
<accession>A0A3S0BHB1</accession>
<dbReference type="InterPro" id="IPR005152">
    <property type="entry name" value="Lipase_secreted"/>
</dbReference>
<organism evidence="1 2">
    <name type="scientific">Corynebacterium hylobatis</name>
    <dbReference type="NCBI Taxonomy" id="1859290"/>
    <lineage>
        <taxon>Bacteria</taxon>
        <taxon>Bacillati</taxon>
        <taxon>Actinomycetota</taxon>
        <taxon>Actinomycetes</taxon>
        <taxon>Mycobacteriales</taxon>
        <taxon>Corynebacteriaceae</taxon>
        <taxon>Corynebacterium</taxon>
    </lineage>
</organism>
<evidence type="ECO:0000313" key="1">
    <source>
        <dbReference type="EMBL" id="RSZ62887.1"/>
    </source>
</evidence>
<evidence type="ECO:0000313" key="2">
    <source>
        <dbReference type="Proteomes" id="UP000274907"/>
    </source>
</evidence>
<dbReference type="RefSeq" id="WP_126120979.1">
    <property type="nucleotide sequence ID" value="NZ_RXHJ01000009.1"/>
</dbReference>
<dbReference type="Proteomes" id="UP000274907">
    <property type="component" value="Unassembled WGS sequence"/>
</dbReference>
<dbReference type="PANTHER" id="PTHR34853">
    <property type="match status" value="1"/>
</dbReference>
<dbReference type="AlphaFoldDB" id="A0A3S0BHB1"/>
<dbReference type="Gene3D" id="3.40.50.1820">
    <property type="entry name" value="alpha/beta hydrolase"/>
    <property type="match status" value="1"/>
</dbReference>
<dbReference type="EMBL" id="RXHJ01000009">
    <property type="protein sequence ID" value="RSZ62887.1"/>
    <property type="molecule type" value="Genomic_DNA"/>
</dbReference>
<dbReference type="SUPFAM" id="SSF53474">
    <property type="entry name" value="alpha/beta-Hydrolases"/>
    <property type="match status" value="1"/>
</dbReference>
<dbReference type="Gene3D" id="1.10.260.130">
    <property type="match status" value="1"/>
</dbReference>
<proteinExistence type="predicted"/>
<dbReference type="Pfam" id="PF03583">
    <property type="entry name" value="LIP"/>
    <property type="match status" value="1"/>
</dbReference>
<dbReference type="GO" id="GO:0004806">
    <property type="term" value="F:triacylglycerol lipase activity"/>
    <property type="evidence" value="ECO:0007669"/>
    <property type="project" value="InterPro"/>
</dbReference>
<sequence>MLTVGVAVAGIQLSAAPRPDSFYTAPDDVAAEPGQLLRAEPFERIIPDGARAWRILYTTTVDGEHPVLAWAHGTTGFATGCAPSLLDEPFVAGAMPDLAGTLEQGWAVVATDYVGLGTDGAHPYLIGPAEGRSVLDSVRAAQQLGEAGLSPTSVIWGHSQGGHAALWAGGLAGSYASELEVAGVAAISPAANLPGLFDALNSSPIGSLFGSFALAAYAAEYPEINARDYVRPGARLMFEAMSRRCLSDPATIVSVATTLAGREPIWSRDPLEGPMGGRAAENVPTMLIDAPLLLAQGADDTLVTPATQEGYVGDRRAAGQEIDYRVHEGEDHLSIIADDSPMIPELREWMQERFSSAAPSPGSAGSAAR</sequence>
<name>A0A3S0BHB1_9CORY</name>
<dbReference type="PANTHER" id="PTHR34853:SF1">
    <property type="entry name" value="LIPASE 5"/>
    <property type="match status" value="1"/>
</dbReference>
<gene>
    <name evidence="1" type="ORF">EAH68_08885</name>
</gene>
<dbReference type="GO" id="GO:0016042">
    <property type="term" value="P:lipid catabolic process"/>
    <property type="evidence" value="ECO:0007669"/>
    <property type="project" value="InterPro"/>
</dbReference>
<keyword evidence="1" id="KW-0378">Hydrolase</keyword>
<dbReference type="InterPro" id="IPR029058">
    <property type="entry name" value="AB_hydrolase_fold"/>
</dbReference>
<comment type="caution">
    <text evidence="1">The sequence shown here is derived from an EMBL/GenBank/DDBJ whole genome shotgun (WGS) entry which is preliminary data.</text>
</comment>
<dbReference type="PIRSF" id="PIRSF029171">
    <property type="entry name" value="Esterase_LipA"/>
    <property type="match status" value="1"/>
</dbReference>
<dbReference type="OrthoDB" id="9798122at2"/>